<keyword evidence="6" id="KW-0408">Iron</keyword>
<keyword evidence="9" id="KW-1185">Reference proteome</keyword>
<dbReference type="GO" id="GO:0005506">
    <property type="term" value="F:iron ion binding"/>
    <property type="evidence" value="ECO:0007669"/>
    <property type="project" value="InterPro"/>
</dbReference>
<dbReference type="Gene3D" id="2.60.120.620">
    <property type="entry name" value="q2cbj1_9rhob like domain"/>
    <property type="match status" value="1"/>
</dbReference>
<dbReference type="STRING" id="69395.AQ619_10465"/>
<feature type="domain" description="Fe2OG dioxygenase" evidence="7">
    <location>
        <begin position="235"/>
        <end position="333"/>
    </location>
</feature>
<evidence type="ECO:0000313" key="8">
    <source>
        <dbReference type="EMBL" id="ALL13731.1"/>
    </source>
</evidence>
<keyword evidence="4" id="KW-0223">Dioxygenase</keyword>
<keyword evidence="3" id="KW-0847">Vitamin C</keyword>
<reference evidence="8 9" key="1">
    <citation type="submission" date="2015-10" db="EMBL/GenBank/DDBJ databases">
        <title>Conservation of the essential genome among Caulobacter and Brevundimonas species.</title>
        <authorList>
            <person name="Scott D."/>
            <person name="Ely B."/>
        </authorList>
    </citation>
    <scope>NUCLEOTIDE SEQUENCE [LARGE SCALE GENOMIC DNA]</scope>
    <source>
        <strain evidence="8 9">CB4</strain>
    </source>
</reference>
<proteinExistence type="predicted"/>
<dbReference type="PROSITE" id="PS51471">
    <property type="entry name" value="FE2OG_OXY"/>
    <property type="match status" value="1"/>
</dbReference>
<dbReference type="Proteomes" id="UP000056905">
    <property type="component" value="Chromosome"/>
</dbReference>
<evidence type="ECO:0000256" key="3">
    <source>
        <dbReference type="ARBA" id="ARBA00022896"/>
    </source>
</evidence>
<evidence type="ECO:0000256" key="2">
    <source>
        <dbReference type="ARBA" id="ARBA00022723"/>
    </source>
</evidence>
<dbReference type="SMART" id="SM00702">
    <property type="entry name" value="P4Hc"/>
    <property type="match status" value="1"/>
</dbReference>
<gene>
    <name evidence="8" type="ORF">AQ619_10465</name>
</gene>
<dbReference type="RefSeq" id="WP_062147038.1">
    <property type="nucleotide sequence ID" value="NZ_CP013002.1"/>
</dbReference>
<evidence type="ECO:0000256" key="5">
    <source>
        <dbReference type="ARBA" id="ARBA00023002"/>
    </source>
</evidence>
<evidence type="ECO:0000256" key="1">
    <source>
        <dbReference type="ARBA" id="ARBA00001961"/>
    </source>
</evidence>
<evidence type="ECO:0000259" key="7">
    <source>
        <dbReference type="PROSITE" id="PS51471"/>
    </source>
</evidence>
<dbReference type="KEGG" id="chq:AQ619_10465"/>
<dbReference type="InterPro" id="IPR005123">
    <property type="entry name" value="Oxoglu/Fe-dep_dioxygenase_dom"/>
</dbReference>
<keyword evidence="2" id="KW-0479">Metal-binding</keyword>
<name>A0A0P0P0D1_9CAUL</name>
<accession>A0A0P0P0D1</accession>
<dbReference type="InterPro" id="IPR006620">
    <property type="entry name" value="Pro_4_hyd_alph"/>
</dbReference>
<dbReference type="AlphaFoldDB" id="A0A0P0P0D1"/>
<sequence>MPLVAGSPAPMFTAKTHSRPDFAFGSLGGMCILLAFLPSDAEVRNRAISFLQARLDLFDDSARTAFCVLREEAEFASRKPHIPGLRYFHDQDGLIADQFGLLGDSGETLGQWVLLDPSLRLIHSAPLDQAESVFAMAKAFDSPDDHAGVPLHAPVLIVPRIFEPAFCKDLIAVYERDGGCASGVMRDIGGKTVGVMDDFKRRRDATIEDEDLKRQIQSRIIARLLPEIAKAFVFQVTRMERYIVARYDAEEGGYFRPHRDNTSKATAHRQFACSINLNAEDFEGGDLRFPEFGRRTYRPPTGGAVVFSCSLLHEATPVTRGTRYAFLPFLYNDEAARIRQETEQFLATTT</sequence>
<dbReference type="EMBL" id="CP013002">
    <property type="protein sequence ID" value="ALL13731.1"/>
    <property type="molecule type" value="Genomic_DNA"/>
</dbReference>
<dbReference type="GO" id="GO:0051213">
    <property type="term" value="F:dioxygenase activity"/>
    <property type="evidence" value="ECO:0007669"/>
    <property type="project" value="UniProtKB-KW"/>
</dbReference>
<dbReference type="Pfam" id="PF13640">
    <property type="entry name" value="2OG-FeII_Oxy_3"/>
    <property type="match status" value="1"/>
</dbReference>
<evidence type="ECO:0000256" key="4">
    <source>
        <dbReference type="ARBA" id="ARBA00022964"/>
    </source>
</evidence>
<dbReference type="InterPro" id="IPR044862">
    <property type="entry name" value="Pro_4_hyd_alph_FE2OG_OXY"/>
</dbReference>
<protein>
    <submittedName>
        <fullName evidence="8">Peroxiredoxin</fullName>
    </submittedName>
</protein>
<evidence type="ECO:0000256" key="6">
    <source>
        <dbReference type="ARBA" id="ARBA00023004"/>
    </source>
</evidence>
<dbReference type="GO" id="GO:0031418">
    <property type="term" value="F:L-ascorbic acid binding"/>
    <property type="evidence" value="ECO:0007669"/>
    <property type="project" value="UniProtKB-KW"/>
</dbReference>
<evidence type="ECO:0000313" key="9">
    <source>
        <dbReference type="Proteomes" id="UP000056905"/>
    </source>
</evidence>
<organism evidence="8 9">
    <name type="scientific">Caulobacter henricii</name>
    <dbReference type="NCBI Taxonomy" id="69395"/>
    <lineage>
        <taxon>Bacteria</taxon>
        <taxon>Pseudomonadati</taxon>
        <taxon>Pseudomonadota</taxon>
        <taxon>Alphaproteobacteria</taxon>
        <taxon>Caulobacterales</taxon>
        <taxon>Caulobacteraceae</taxon>
        <taxon>Caulobacter</taxon>
    </lineage>
</organism>
<keyword evidence="5" id="KW-0560">Oxidoreductase</keyword>
<comment type="cofactor">
    <cofactor evidence="1">
        <name>L-ascorbate</name>
        <dbReference type="ChEBI" id="CHEBI:38290"/>
    </cofactor>
</comment>
<dbReference type="OrthoDB" id="255432at2"/>
<dbReference type="GO" id="GO:0016705">
    <property type="term" value="F:oxidoreductase activity, acting on paired donors, with incorporation or reduction of molecular oxygen"/>
    <property type="evidence" value="ECO:0007669"/>
    <property type="project" value="InterPro"/>
</dbReference>